<organism evidence="1 2">
    <name type="scientific">Ascaris lumbricoides</name>
    <name type="common">Giant roundworm</name>
    <dbReference type="NCBI Taxonomy" id="6252"/>
    <lineage>
        <taxon>Eukaryota</taxon>
        <taxon>Metazoa</taxon>
        <taxon>Ecdysozoa</taxon>
        <taxon>Nematoda</taxon>
        <taxon>Chromadorea</taxon>
        <taxon>Rhabditida</taxon>
        <taxon>Spirurina</taxon>
        <taxon>Ascaridomorpha</taxon>
        <taxon>Ascaridoidea</taxon>
        <taxon>Ascarididae</taxon>
        <taxon>Ascaris</taxon>
    </lineage>
</organism>
<name>A0A0M3HYX1_ASCLU</name>
<evidence type="ECO:0000313" key="2">
    <source>
        <dbReference type="WBParaSite" id="ALUE_0000879301-mRNA-1"/>
    </source>
</evidence>
<dbReference type="AlphaFoldDB" id="A0A0M3HYX1"/>
<dbReference type="WBParaSite" id="ALUE_0000879301-mRNA-1">
    <property type="protein sequence ID" value="ALUE_0000879301-mRNA-1"/>
    <property type="gene ID" value="ALUE_0000879301"/>
</dbReference>
<sequence length="48" mass="5301">MDTSGGVELLSNKEDLIFDKSGKIIEHWTVEKAICAYDQIKGAQVCIC</sequence>
<proteinExistence type="predicted"/>
<protein>
    <submittedName>
        <fullName evidence="2">Transferred entry: 1.11.1.24</fullName>
    </submittedName>
</protein>
<evidence type="ECO:0000313" key="1">
    <source>
        <dbReference type="Proteomes" id="UP000036681"/>
    </source>
</evidence>
<keyword evidence="1" id="KW-1185">Reference proteome</keyword>
<reference evidence="2" key="1">
    <citation type="submission" date="2017-02" db="UniProtKB">
        <authorList>
            <consortium name="WormBaseParasite"/>
        </authorList>
    </citation>
    <scope>IDENTIFICATION</scope>
</reference>
<dbReference type="Proteomes" id="UP000036681">
    <property type="component" value="Unplaced"/>
</dbReference>
<accession>A0A0M3HYX1</accession>